<keyword evidence="7" id="KW-1185">Reference proteome</keyword>
<reference evidence="7" key="1">
    <citation type="journal article" date="2002" name="Science">
        <title>The draft genome of Ciona intestinalis: insights into chordate and vertebrate origins.</title>
        <authorList>
            <person name="Dehal P."/>
            <person name="Satou Y."/>
            <person name="Campbell R.K."/>
            <person name="Chapman J."/>
            <person name="Degnan B."/>
            <person name="De Tomaso A."/>
            <person name="Davidson B."/>
            <person name="Di Gregorio A."/>
            <person name="Gelpke M."/>
            <person name="Goodstein D.M."/>
            <person name="Harafuji N."/>
            <person name="Hastings K.E."/>
            <person name="Ho I."/>
            <person name="Hotta K."/>
            <person name="Huang W."/>
            <person name="Kawashima T."/>
            <person name="Lemaire P."/>
            <person name="Martinez D."/>
            <person name="Meinertzhagen I.A."/>
            <person name="Necula S."/>
            <person name="Nonaka M."/>
            <person name="Putnam N."/>
            <person name="Rash S."/>
            <person name="Saiga H."/>
            <person name="Satake M."/>
            <person name="Terry A."/>
            <person name="Yamada L."/>
            <person name="Wang H.G."/>
            <person name="Awazu S."/>
            <person name="Azumi K."/>
            <person name="Boore J."/>
            <person name="Branno M."/>
            <person name="Chin-Bow S."/>
            <person name="DeSantis R."/>
            <person name="Doyle S."/>
            <person name="Francino P."/>
            <person name="Keys D.N."/>
            <person name="Haga S."/>
            <person name="Hayashi H."/>
            <person name="Hino K."/>
            <person name="Imai K.S."/>
            <person name="Inaba K."/>
            <person name="Kano S."/>
            <person name="Kobayashi K."/>
            <person name="Kobayashi M."/>
            <person name="Lee B.I."/>
            <person name="Makabe K.W."/>
            <person name="Manohar C."/>
            <person name="Matassi G."/>
            <person name="Medina M."/>
            <person name="Mochizuki Y."/>
            <person name="Mount S."/>
            <person name="Morishita T."/>
            <person name="Miura S."/>
            <person name="Nakayama A."/>
            <person name="Nishizaka S."/>
            <person name="Nomoto H."/>
            <person name="Ohta F."/>
            <person name="Oishi K."/>
            <person name="Rigoutsos I."/>
            <person name="Sano M."/>
            <person name="Sasaki A."/>
            <person name="Sasakura Y."/>
            <person name="Shoguchi E."/>
            <person name="Shin-i T."/>
            <person name="Spagnuolo A."/>
            <person name="Stainier D."/>
            <person name="Suzuki M.M."/>
            <person name="Tassy O."/>
            <person name="Takatori N."/>
            <person name="Tokuoka M."/>
            <person name="Yagi K."/>
            <person name="Yoshizaki F."/>
            <person name="Wada S."/>
            <person name="Zhang C."/>
            <person name="Hyatt P.D."/>
            <person name="Larimer F."/>
            <person name="Detter C."/>
            <person name="Doggett N."/>
            <person name="Glavina T."/>
            <person name="Hawkins T."/>
            <person name="Richardson P."/>
            <person name="Lucas S."/>
            <person name="Kohara Y."/>
            <person name="Levine M."/>
            <person name="Satoh N."/>
            <person name="Rokhsar D.S."/>
        </authorList>
    </citation>
    <scope>NUCLEOTIDE SEQUENCE [LARGE SCALE GENOMIC DNA]</scope>
</reference>
<keyword evidence="4" id="KW-0472">Membrane</keyword>
<sequence>MKFLNSLASRSHSGYTQLIKPSVRNSKVQAIISILGKLFCCIAEYSPHALLLVTVLYKTSKDHPFIPILDDVPRYIFVTSIIILFLGVLYKCQDLLLYHPSMPPSSRIYVPLPPPNIPYDDVFITTSDKVKLHAYFIKQQENEIQDAPTLVYFHGNAGNIGSPSYIPLYMTCHVNILLVEYRGYGKSEGSPSEGGLYLDGEAALLYLFDRQDINIRKVVLFGHSLGGAVAIHLATRSEFADRIAAVIVENTFT</sequence>
<dbReference type="Pfam" id="PF00561">
    <property type="entry name" value="Abhydrolase_1"/>
    <property type="match status" value="1"/>
</dbReference>
<keyword evidence="4" id="KW-1133">Transmembrane helix</keyword>
<dbReference type="STRING" id="7719.ENSCINP00000036082"/>
<protein>
    <recommendedName>
        <fullName evidence="2">Protein ABHD13</fullName>
    </recommendedName>
    <alternativeName>
        <fullName evidence="3">Alpha/beta hydrolase domain-containing protein 13</fullName>
    </alternativeName>
</protein>
<comment type="similarity">
    <text evidence="1">Belongs to the serine esterase family.</text>
</comment>
<accession>H2Y2E7</accession>
<dbReference type="HOGENOM" id="CLU_1100570_0_0_1"/>
<evidence type="ECO:0000256" key="1">
    <source>
        <dbReference type="ARBA" id="ARBA00006584"/>
    </source>
</evidence>
<dbReference type="Proteomes" id="UP000008144">
    <property type="component" value="Unassembled WGS sequence"/>
</dbReference>
<dbReference type="SUPFAM" id="SSF53474">
    <property type="entry name" value="alpha/beta-Hydrolases"/>
    <property type="match status" value="1"/>
</dbReference>
<proteinExistence type="inferred from homology"/>
<reference evidence="6" key="3">
    <citation type="submission" date="2025-09" db="UniProtKB">
        <authorList>
            <consortium name="Ensembl"/>
        </authorList>
    </citation>
    <scope>IDENTIFICATION</scope>
</reference>
<dbReference type="Gene3D" id="3.40.50.1820">
    <property type="entry name" value="alpha/beta hydrolase"/>
    <property type="match status" value="1"/>
</dbReference>
<organism evidence="6 7">
    <name type="scientific">Ciona intestinalis</name>
    <name type="common">Transparent sea squirt</name>
    <name type="synonym">Ascidia intestinalis</name>
    <dbReference type="NCBI Taxonomy" id="7719"/>
    <lineage>
        <taxon>Eukaryota</taxon>
        <taxon>Metazoa</taxon>
        <taxon>Chordata</taxon>
        <taxon>Tunicata</taxon>
        <taxon>Ascidiacea</taxon>
        <taxon>Phlebobranchia</taxon>
        <taxon>Cionidae</taxon>
        <taxon>Ciona</taxon>
    </lineage>
</organism>
<dbReference type="Ensembl" id="ENSCINT00000036371.1">
    <property type="protein sequence ID" value="ENSCINP00000036082.1"/>
    <property type="gene ID" value="ENSCING00000022965.1"/>
</dbReference>
<feature type="transmembrane region" description="Helical" evidence="4">
    <location>
        <begin position="30"/>
        <end position="55"/>
    </location>
</feature>
<dbReference type="FunCoup" id="H2Y2E7">
    <property type="interactions" value="261"/>
</dbReference>
<dbReference type="AlphaFoldDB" id="H2Y2E7"/>
<evidence type="ECO:0000259" key="5">
    <source>
        <dbReference type="Pfam" id="PF00561"/>
    </source>
</evidence>
<dbReference type="InParanoid" id="H2Y2E7"/>
<evidence type="ECO:0000256" key="2">
    <source>
        <dbReference type="ARBA" id="ARBA00040125"/>
    </source>
</evidence>
<name>H2Y2E7_CIOIN</name>
<evidence type="ECO:0000256" key="4">
    <source>
        <dbReference type="SAM" id="Phobius"/>
    </source>
</evidence>
<dbReference type="PANTHER" id="PTHR12277">
    <property type="entry name" value="ALPHA/BETA HYDROLASE DOMAIN-CONTAINING PROTEIN"/>
    <property type="match status" value="1"/>
</dbReference>
<reference evidence="6" key="2">
    <citation type="submission" date="2025-08" db="UniProtKB">
        <authorList>
            <consortium name="Ensembl"/>
        </authorList>
    </citation>
    <scope>IDENTIFICATION</scope>
</reference>
<evidence type="ECO:0000313" key="6">
    <source>
        <dbReference type="Ensembl" id="ENSCINP00000036082.1"/>
    </source>
</evidence>
<feature type="transmembrane region" description="Helical" evidence="4">
    <location>
        <begin position="75"/>
        <end position="92"/>
    </location>
</feature>
<keyword evidence="4" id="KW-0812">Transmembrane</keyword>
<feature type="domain" description="AB hydrolase-1" evidence="5">
    <location>
        <begin position="148"/>
        <end position="251"/>
    </location>
</feature>
<dbReference type="GeneTree" id="ENSGT00940000158114"/>
<evidence type="ECO:0000256" key="3">
    <source>
        <dbReference type="ARBA" id="ARBA00042701"/>
    </source>
</evidence>
<dbReference type="InterPro" id="IPR000073">
    <property type="entry name" value="AB_hydrolase_1"/>
</dbReference>
<dbReference type="InterPro" id="IPR029058">
    <property type="entry name" value="AB_hydrolase_fold"/>
</dbReference>
<dbReference type="PANTHER" id="PTHR12277:SF81">
    <property type="entry name" value="PROTEIN ABHD13"/>
    <property type="match status" value="1"/>
</dbReference>
<evidence type="ECO:0000313" key="7">
    <source>
        <dbReference type="Proteomes" id="UP000008144"/>
    </source>
</evidence>